<feature type="chain" id="PRO_5045747717" description="Peptidase S33 tripeptidyl aminopeptidase-like C-terminal domain-containing protein" evidence="4">
    <location>
        <begin position="42"/>
        <end position="517"/>
    </location>
</feature>
<keyword evidence="2 4" id="KW-0732">Signal</keyword>
<dbReference type="Gene3D" id="3.40.50.1820">
    <property type="entry name" value="alpha/beta hydrolase"/>
    <property type="match status" value="1"/>
</dbReference>
<evidence type="ECO:0000256" key="1">
    <source>
        <dbReference type="ARBA" id="ARBA00010088"/>
    </source>
</evidence>
<dbReference type="PANTHER" id="PTHR43248:SF29">
    <property type="entry name" value="TRIPEPTIDYL AMINOPEPTIDASE"/>
    <property type="match status" value="1"/>
</dbReference>
<dbReference type="Pfam" id="PF08386">
    <property type="entry name" value="Abhydrolase_4"/>
    <property type="match status" value="1"/>
</dbReference>
<evidence type="ECO:0000256" key="4">
    <source>
        <dbReference type="SAM" id="SignalP"/>
    </source>
</evidence>
<feature type="signal peptide" evidence="4">
    <location>
        <begin position="1"/>
        <end position="41"/>
    </location>
</feature>
<proteinExistence type="inferred from homology"/>
<organism evidence="6 7">
    <name type="scientific">Streptomyces cirratus</name>
    <dbReference type="NCBI Taxonomy" id="68187"/>
    <lineage>
        <taxon>Bacteria</taxon>
        <taxon>Bacillati</taxon>
        <taxon>Actinomycetota</taxon>
        <taxon>Actinomycetes</taxon>
        <taxon>Kitasatosporales</taxon>
        <taxon>Streptomycetaceae</taxon>
        <taxon>Streptomyces</taxon>
    </lineage>
</organism>
<feature type="domain" description="Peptidase S33 tripeptidyl aminopeptidase-like C-terminal" evidence="5">
    <location>
        <begin position="421"/>
        <end position="515"/>
    </location>
</feature>
<comment type="similarity">
    <text evidence="1">Belongs to the peptidase S33 family.</text>
</comment>
<dbReference type="EMBL" id="BMVP01000009">
    <property type="protein sequence ID" value="GHB70426.1"/>
    <property type="molecule type" value="Genomic_DNA"/>
</dbReference>
<keyword evidence="3" id="KW-0378">Hydrolase</keyword>
<name>A0ABQ3EX29_9ACTN</name>
<protein>
    <recommendedName>
        <fullName evidence="5">Peptidase S33 tripeptidyl aminopeptidase-like C-terminal domain-containing protein</fullName>
    </recommendedName>
</protein>
<sequence length="517" mass="54553">MGRRRAFDKHVAMTGYRRRKAAALAALTLSAVAVTTSPAGATTPGTTAPQAAAVAALDWHDCTHKGALPGQQCATLPVPLDYGDPGGRQLHVAVTRLRSDRPQARRGTLLVIPGGPGGSGVQKLTSTGRALAREMAGAYDLVSLDPRGVGGSSTAACGLAEEDRHLVTLRSWPGPDGDVAQNVARSRRVAQACAEHGGPELRSFTTANEVRDIDRLRQALGERKLSAWGTSYGTYVGAVYAQRFPQHTDRLVLDSSGDPDPDRVARGWLANMSAGADDRFPDFAAWAADPARDAEGLRLAAHPEDVRPLFLETAAKLDREPRRSDVPGVPLTGNRLRQALQTSLYGNDFAPVARLLLAAQDPAAEPVLPPDVSGPLPDTGAAAVLGAICNDVAWPGDVAAYERAVAADRTAHPLTAGMPVNITPCSFWKDRPAQEPTRITPDGPSNVLMVQNLRDPSTPYAGALKMREAFGGRARLVSVDAGGHGSYLGNGNGCGDRAVTRFLTTGQRPRQDTYCGS</sequence>
<evidence type="ECO:0000256" key="2">
    <source>
        <dbReference type="ARBA" id="ARBA00022729"/>
    </source>
</evidence>
<dbReference type="Proteomes" id="UP000642673">
    <property type="component" value="Unassembled WGS sequence"/>
</dbReference>
<evidence type="ECO:0000259" key="5">
    <source>
        <dbReference type="Pfam" id="PF08386"/>
    </source>
</evidence>
<dbReference type="InterPro" id="IPR051601">
    <property type="entry name" value="Serine_prot/Carboxylest_S33"/>
</dbReference>
<evidence type="ECO:0000256" key="3">
    <source>
        <dbReference type="ARBA" id="ARBA00022801"/>
    </source>
</evidence>
<comment type="caution">
    <text evidence="6">The sequence shown here is derived from an EMBL/GenBank/DDBJ whole genome shotgun (WGS) entry which is preliminary data.</text>
</comment>
<evidence type="ECO:0000313" key="6">
    <source>
        <dbReference type="EMBL" id="GHB70426.1"/>
    </source>
</evidence>
<dbReference type="InterPro" id="IPR013595">
    <property type="entry name" value="Pept_S33_TAP-like_C"/>
</dbReference>
<evidence type="ECO:0000313" key="7">
    <source>
        <dbReference type="Proteomes" id="UP000642673"/>
    </source>
</evidence>
<keyword evidence="7" id="KW-1185">Reference proteome</keyword>
<dbReference type="SUPFAM" id="SSF53474">
    <property type="entry name" value="alpha/beta-Hydrolases"/>
    <property type="match status" value="1"/>
</dbReference>
<reference evidence="7" key="1">
    <citation type="journal article" date="2019" name="Int. J. Syst. Evol. Microbiol.">
        <title>The Global Catalogue of Microorganisms (GCM) 10K type strain sequencing project: providing services to taxonomists for standard genome sequencing and annotation.</title>
        <authorList>
            <consortium name="The Broad Institute Genomics Platform"/>
            <consortium name="The Broad Institute Genome Sequencing Center for Infectious Disease"/>
            <person name="Wu L."/>
            <person name="Ma J."/>
        </authorList>
    </citation>
    <scope>NUCLEOTIDE SEQUENCE [LARGE SCALE GENOMIC DNA]</scope>
    <source>
        <strain evidence="7">JCM 4738</strain>
    </source>
</reference>
<dbReference type="PANTHER" id="PTHR43248">
    <property type="entry name" value="2-SUCCINYL-6-HYDROXY-2,4-CYCLOHEXADIENE-1-CARBOXYLATE SYNTHASE"/>
    <property type="match status" value="1"/>
</dbReference>
<gene>
    <name evidence="6" type="ORF">GCM10010347_45910</name>
</gene>
<dbReference type="InterPro" id="IPR029058">
    <property type="entry name" value="AB_hydrolase_fold"/>
</dbReference>
<accession>A0ABQ3EX29</accession>